<dbReference type="PANTHER" id="PTHR46663">
    <property type="entry name" value="DIGUANYLATE CYCLASE DGCT-RELATED"/>
    <property type="match status" value="1"/>
</dbReference>
<dbReference type="RefSeq" id="WP_106692452.1">
    <property type="nucleotide sequence ID" value="NZ_PXNQ02000011.1"/>
</dbReference>
<gene>
    <name evidence="2" type="ORF">A7A09_016630</name>
</gene>
<proteinExistence type="predicted"/>
<evidence type="ECO:0000313" key="2">
    <source>
        <dbReference type="EMBL" id="RNF33382.1"/>
    </source>
</evidence>
<name>A0A3R7M7T0_9RHOB</name>
<dbReference type="SUPFAM" id="SSF55073">
    <property type="entry name" value="Nucleotide cyclase"/>
    <property type="match status" value="1"/>
</dbReference>
<reference evidence="2" key="1">
    <citation type="submission" date="2018-05" db="EMBL/GenBank/DDBJ databases">
        <title>Reclassification of Methylarcula marina and Methylarcula terricola as Paracoccus methylarcula sp.nov., comb.nov. and Paracoccus terricola comb.nov.</title>
        <authorList>
            <person name="Shmareva M.N."/>
            <person name="Doronina N.V."/>
            <person name="Vasilenko O.V."/>
            <person name="Tarlachkov S.V."/>
            <person name="Trotsenko Y.A."/>
        </authorList>
    </citation>
    <scope>NUCLEOTIDE SEQUENCE [LARGE SCALE GENOMIC DNA]</scope>
    <source>
        <strain evidence="2">VKM B-2159</strain>
    </source>
</reference>
<evidence type="ECO:0000259" key="1">
    <source>
        <dbReference type="PROSITE" id="PS50887"/>
    </source>
</evidence>
<dbReference type="InterPro" id="IPR000160">
    <property type="entry name" value="GGDEF_dom"/>
</dbReference>
<dbReference type="InterPro" id="IPR052163">
    <property type="entry name" value="DGC-Regulatory_Protein"/>
</dbReference>
<dbReference type="PROSITE" id="PS50887">
    <property type="entry name" value="GGDEF"/>
    <property type="match status" value="1"/>
</dbReference>
<dbReference type="InterPro" id="IPR029787">
    <property type="entry name" value="Nucleotide_cyclase"/>
</dbReference>
<evidence type="ECO:0000313" key="3">
    <source>
        <dbReference type="Proteomes" id="UP000238137"/>
    </source>
</evidence>
<dbReference type="InterPro" id="IPR042463">
    <property type="entry name" value="HNOB_dom_associated_sf"/>
</dbReference>
<feature type="domain" description="GGDEF" evidence="1">
    <location>
        <begin position="208"/>
        <end position="342"/>
    </location>
</feature>
<dbReference type="Proteomes" id="UP000238137">
    <property type="component" value="Unassembled WGS sequence"/>
</dbReference>
<keyword evidence="3" id="KW-1185">Reference proteome</keyword>
<dbReference type="AlphaFoldDB" id="A0A3R7M7T0"/>
<dbReference type="InterPro" id="IPR043128">
    <property type="entry name" value="Rev_trsase/Diguanyl_cyclase"/>
</dbReference>
<dbReference type="EMBL" id="PXNQ02000011">
    <property type="protein sequence ID" value="RNF33382.1"/>
    <property type="molecule type" value="Genomic_DNA"/>
</dbReference>
<dbReference type="PANTHER" id="PTHR46663:SF4">
    <property type="entry name" value="DIGUANYLATE CYCLASE DGCT-RELATED"/>
    <property type="match status" value="1"/>
</dbReference>
<dbReference type="Gene3D" id="3.30.70.270">
    <property type="match status" value="1"/>
</dbReference>
<protein>
    <submittedName>
        <fullName evidence="2">GGDEF domain-containing protein</fullName>
    </submittedName>
</protein>
<dbReference type="OrthoDB" id="9812260at2"/>
<comment type="caution">
    <text evidence="2">The sequence shown here is derived from an EMBL/GenBank/DDBJ whole genome shotgun (WGS) entry which is preliminary data.</text>
</comment>
<dbReference type="CDD" id="cd01949">
    <property type="entry name" value="GGDEF"/>
    <property type="match status" value="1"/>
</dbReference>
<organism evidence="2 3">
    <name type="scientific">Paracoccus methylarcula</name>
    <dbReference type="NCBI Taxonomy" id="72022"/>
    <lineage>
        <taxon>Bacteria</taxon>
        <taxon>Pseudomonadati</taxon>
        <taxon>Pseudomonadota</taxon>
        <taxon>Alphaproteobacteria</taxon>
        <taxon>Rhodobacterales</taxon>
        <taxon>Paracoccaceae</taxon>
        <taxon>Paracoccus</taxon>
    </lineage>
</organism>
<dbReference type="SMART" id="SM00267">
    <property type="entry name" value="GGDEF"/>
    <property type="match status" value="1"/>
</dbReference>
<dbReference type="Pfam" id="PF00990">
    <property type="entry name" value="GGDEF"/>
    <property type="match status" value="1"/>
</dbReference>
<dbReference type="GO" id="GO:0003824">
    <property type="term" value="F:catalytic activity"/>
    <property type="evidence" value="ECO:0007669"/>
    <property type="project" value="UniProtKB-ARBA"/>
</dbReference>
<dbReference type="Gene3D" id="3.30.450.260">
    <property type="entry name" value="Haem NO binding associated domain"/>
    <property type="match status" value="1"/>
</dbReference>
<dbReference type="FunFam" id="3.30.70.270:FF:000001">
    <property type="entry name" value="Diguanylate cyclase domain protein"/>
    <property type="match status" value="1"/>
</dbReference>
<accession>A0A3R7M7T0</accession>
<dbReference type="NCBIfam" id="TIGR00254">
    <property type="entry name" value="GGDEF"/>
    <property type="match status" value="1"/>
</dbReference>
<sequence length="355" mass="38402">MNAGLGKILSPERVLLGADDLSALMPQHLLVDAQGLLLGAGPTTRKILPGNARFLHDAFVITRPITAAPIAELLSELVESSDRIELRLTADAKVRLRGQVVRLADDMFLLDLGFGMTLPEAVRRLKLDEGDFAASSLAMEFLFLHEANHGILRELSLFNTRLNDARSEAEDRAYTDPLTGLRNRRGLELALDMALHATRGSEEARGFGGFAVAQVDLDHFKAVNDLYGHAAGDDVLRHVARVLGEAIRDGDVAARTGGDEFVLILHGATNHRALRKLGQRIISEIRKPIESGPNLCHVAASIGLTISSNYDDPIAEQLLADADMALYESKRAGRGKVTILTGSLPPATPLRPVTK</sequence>